<dbReference type="SUPFAM" id="SSF81296">
    <property type="entry name" value="E set domains"/>
    <property type="match status" value="1"/>
</dbReference>
<dbReference type="CDD" id="cd11294">
    <property type="entry name" value="E_set_Esterase_like_N"/>
    <property type="match status" value="1"/>
</dbReference>
<evidence type="ECO:0000259" key="1">
    <source>
        <dbReference type="Pfam" id="PF02922"/>
    </source>
</evidence>
<dbReference type="GO" id="GO:0016747">
    <property type="term" value="F:acyltransferase activity, transferring groups other than amino-acyl groups"/>
    <property type="evidence" value="ECO:0007669"/>
    <property type="project" value="TreeGrafter"/>
</dbReference>
<dbReference type="InterPro" id="IPR000801">
    <property type="entry name" value="Esterase-like"/>
</dbReference>
<accession>A0A512BFG8</accession>
<organism evidence="2 3">
    <name type="scientific">Segetibacter aerophilus</name>
    <dbReference type="NCBI Taxonomy" id="670293"/>
    <lineage>
        <taxon>Bacteria</taxon>
        <taxon>Pseudomonadati</taxon>
        <taxon>Bacteroidota</taxon>
        <taxon>Chitinophagia</taxon>
        <taxon>Chitinophagales</taxon>
        <taxon>Chitinophagaceae</taxon>
        <taxon>Segetibacter</taxon>
    </lineage>
</organism>
<dbReference type="Proteomes" id="UP000321513">
    <property type="component" value="Unassembled WGS sequence"/>
</dbReference>
<dbReference type="InterPro" id="IPR014756">
    <property type="entry name" value="Ig_E-set"/>
</dbReference>
<dbReference type="RefSeq" id="WP_147204816.1">
    <property type="nucleotide sequence ID" value="NZ_BJYT01000012.1"/>
</dbReference>
<sequence>MINPLEPALRKQARFNLPNRFLALQKLITKKVLTIILTAIVSFGVRAQQNTGFRQGSLVSPQISEGNSVTFRLKAPLAQSVSIKGDWEADGGKGTMTKDASGVWSFTVASLPSDMYLYTFTVDSVQLLDPVNPFVCRDVGNLFSVLITNNGKGDYYSVKEVPHGSVARTWYPSTAFKTSRRMTVYTPPGYEESKTRYPVLYLLHGSGGDEEAWVTLGAVPRILDNLIAERKVEPMIVVMPNGNPSKQAAPGETKENLAYRPVMSNTLPGYKEGSYELSFKEIVDFVDTHYRTQAMKSKRAVAGLSMGGFHSLFVSANHPDLFDYVGLFSPGINFKTVNMNLPAYNDLENKLAAQMKKGIKLYWMGIGKTDMLYEPLQEYKKILDKIHFPYKYVESSRGHIWSNWRSYLLEFTPLLFKK</sequence>
<gene>
    <name evidence="2" type="ORF">SAE01_31990</name>
</gene>
<dbReference type="InterPro" id="IPR013783">
    <property type="entry name" value="Ig-like_fold"/>
</dbReference>
<dbReference type="Gene3D" id="3.40.50.1820">
    <property type="entry name" value="alpha/beta hydrolase"/>
    <property type="match status" value="1"/>
</dbReference>
<comment type="caution">
    <text evidence="2">The sequence shown here is derived from an EMBL/GenBank/DDBJ whole genome shotgun (WGS) entry which is preliminary data.</text>
</comment>
<dbReference type="AlphaFoldDB" id="A0A512BFG8"/>
<dbReference type="InterPro" id="IPR004193">
    <property type="entry name" value="Glyco_hydro_13_N"/>
</dbReference>
<proteinExistence type="predicted"/>
<keyword evidence="3" id="KW-1185">Reference proteome</keyword>
<dbReference type="PANTHER" id="PTHR48098:SF1">
    <property type="entry name" value="DIACYLGLYCEROL ACYLTRANSFERASE_MYCOLYLTRANSFERASE AG85A"/>
    <property type="match status" value="1"/>
</dbReference>
<dbReference type="Pfam" id="PF00756">
    <property type="entry name" value="Esterase"/>
    <property type="match status" value="1"/>
</dbReference>
<dbReference type="SUPFAM" id="SSF53474">
    <property type="entry name" value="alpha/beta-Hydrolases"/>
    <property type="match status" value="1"/>
</dbReference>
<dbReference type="GO" id="GO:0005975">
    <property type="term" value="P:carbohydrate metabolic process"/>
    <property type="evidence" value="ECO:0007669"/>
    <property type="project" value="InterPro"/>
</dbReference>
<dbReference type="PANTHER" id="PTHR48098">
    <property type="entry name" value="ENTEROCHELIN ESTERASE-RELATED"/>
    <property type="match status" value="1"/>
</dbReference>
<dbReference type="Pfam" id="PF02922">
    <property type="entry name" value="CBM_48"/>
    <property type="match status" value="1"/>
</dbReference>
<evidence type="ECO:0000313" key="2">
    <source>
        <dbReference type="EMBL" id="GEO10703.1"/>
    </source>
</evidence>
<dbReference type="InterPro" id="IPR029058">
    <property type="entry name" value="AB_hydrolase_fold"/>
</dbReference>
<reference evidence="2 3" key="1">
    <citation type="submission" date="2019-07" db="EMBL/GenBank/DDBJ databases">
        <title>Whole genome shotgun sequence of Segetibacter aerophilus NBRC 106135.</title>
        <authorList>
            <person name="Hosoyama A."/>
            <person name="Uohara A."/>
            <person name="Ohji S."/>
            <person name="Ichikawa N."/>
        </authorList>
    </citation>
    <scope>NUCLEOTIDE SEQUENCE [LARGE SCALE GENOMIC DNA]</scope>
    <source>
        <strain evidence="2 3">NBRC 106135</strain>
    </source>
</reference>
<dbReference type="InterPro" id="IPR050583">
    <property type="entry name" value="Mycobacterial_A85_antigen"/>
</dbReference>
<protein>
    <recommendedName>
        <fullName evidence="1">Glycoside hydrolase family 13 N-terminal domain-containing protein</fullName>
    </recommendedName>
</protein>
<dbReference type="Gene3D" id="2.60.40.10">
    <property type="entry name" value="Immunoglobulins"/>
    <property type="match status" value="1"/>
</dbReference>
<name>A0A512BFG8_9BACT</name>
<evidence type="ECO:0000313" key="3">
    <source>
        <dbReference type="Proteomes" id="UP000321513"/>
    </source>
</evidence>
<dbReference type="OrthoDB" id="9803578at2"/>
<dbReference type="EMBL" id="BJYT01000012">
    <property type="protein sequence ID" value="GEO10703.1"/>
    <property type="molecule type" value="Genomic_DNA"/>
</dbReference>
<feature type="domain" description="Glycoside hydrolase family 13 N-terminal" evidence="1">
    <location>
        <begin position="65"/>
        <end position="124"/>
    </location>
</feature>
<dbReference type="GO" id="GO:0004553">
    <property type="term" value="F:hydrolase activity, hydrolyzing O-glycosyl compounds"/>
    <property type="evidence" value="ECO:0007669"/>
    <property type="project" value="InterPro"/>
</dbReference>